<feature type="compositionally biased region" description="Basic and acidic residues" evidence="4">
    <location>
        <begin position="194"/>
        <end position="204"/>
    </location>
</feature>
<comment type="caution">
    <text evidence="6">The sequence shown here is derived from an EMBL/GenBank/DDBJ whole genome shotgun (WGS) entry which is preliminary data.</text>
</comment>
<dbReference type="Pfam" id="PF00612">
    <property type="entry name" value="IQ"/>
    <property type="match status" value="2"/>
</dbReference>
<evidence type="ECO:0000256" key="4">
    <source>
        <dbReference type="SAM" id="MobiDB-lite"/>
    </source>
</evidence>
<dbReference type="OrthoDB" id="685302at2759"/>
<dbReference type="Pfam" id="PF13178">
    <property type="entry name" value="DUF4005"/>
    <property type="match status" value="1"/>
</dbReference>
<evidence type="ECO:0000313" key="7">
    <source>
        <dbReference type="Proteomes" id="UP000604825"/>
    </source>
</evidence>
<evidence type="ECO:0000256" key="1">
    <source>
        <dbReference type="ARBA" id="ARBA00022860"/>
    </source>
</evidence>
<evidence type="ECO:0000259" key="5">
    <source>
        <dbReference type="Pfam" id="PF13178"/>
    </source>
</evidence>
<dbReference type="InterPro" id="IPR025064">
    <property type="entry name" value="DUF4005"/>
</dbReference>
<protein>
    <recommendedName>
        <fullName evidence="5">DUF4005 domain-containing protein</fullName>
    </recommendedName>
</protein>
<feature type="region of interest" description="Disordered" evidence="4">
    <location>
        <begin position="18"/>
        <end position="72"/>
    </location>
</feature>
<dbReference type="Proteomes" id="UP000604825">
    <property type="component" value="Unassembled WGS sequence"/>
</dbReference>
<keyword evidence="7" id="KW-1185">Reference proteome</keyword>
<dbReference type="Gene3D" id="1.20.5.190">
    <property type="match status" value="1"/>
</dbReference>
<dbReference type="CDD" id="cd23767">
    <property type="entry name" value="IQCD"/>
    <property type="match status" value="1"/>
</dbReference>
<proteinExistence type="inferred from homology"/>
<accession>A0A811MI34</accession>
<evidence type="ECO:0000313" key="6">
    <source>
        <dbReference type="EMBL" id="CAD6205160.1"/>
    </source>
</evidence>
<organism evidence="6 7">
    <name type="scientific">Miscanthus lutarioriparius</name>
    <dbReference type="NCBI Taxonomy" id="422564"/>
    <lineage>
        <taxon>Eukaryota</taxon>
        <taxon>Viridiplantae</taxon>
        <taxon>Streptophyta</taxon>
        <taxon>Embryophyta</taxon>
        <taxon>Tracheophyta</taxon>
        <taxon>Spermatophyta</taxon>
        <taxon>Magnoliopsida</taxon>
        <taxon>Liliopsida</taxon>
        <taxon>Poales</taxon>
        <taxon>Poaceae</taxon>
        <taxon>PACMAD clade</taxon>
        <taxon>Panicoideae</taxon>
        <taxon>Andropogonodae</taxon>
        <taxon>Andropogoneae</taxon>
        <taxon>Saccharinae</taxon>
        <taxon>Miscanthus</taxon>
    </lineage>
</organism>
<name>A0A811MI34_9POAL</name>
<evidence type="ECO:0000256" key="2">
    <source>
        <dbReference type="ARBA" id="ARBA00024341"/>
    </source>
</evidence>
<dbReference type="PANTHER" id="PTHR32295">
    <property type="entry name" value="IQ-DOMAIN 5-RELATED"/>
    <property type="match status" value="1"/>
</dbReference>
<dbReference type="EMBL" id="CAJGYO010000001">
    <property type="protein sequence ID" value="CAD6205160.1"/>
    <property type="molecule type" value="Genomic_DNA"/>
</dbReference>
<dbReference type="PANTHER" id="PTHR32295:SF256">
    <property type="entry name" value="DUF4005 DOMAIN-CONTAINING PROTEIN"/>
    <property type="match status" value="1"/>
</dbReference>
<feature type="region of interest" description="Disordered" evidence="4">
    <location>
        <begin position="317"/>
        <end position="365"/>
    </location>
</feature>
<evidence type="ECO:0000256" key="3">
    <source>
        <dbReference type="ARBA" id="ARBA00024378"/>
    </source>
</evidence>
<dbReference type="PROSITE" id="PS50096">
    <property type="entry name" value="IQ"/>
    <property type="match status" value="2"/>
</dbReference>
<reference evidence="6" key="1">
    <citation type="submission" date="2020-10" db="EMBL/GenBank/DDBJ databases">
        <authorList>
            <person name="Han B."/>
            <person name="Lu T."/>
            <person name="Zhao Q."/>
            <person name="Huang X."/>
            <person name="Zhao Y."/>
        </authorList>
    </citation>
    <scope>NUCLEOTIDE SEQUENCE</scope>
</reference>
<dbReference type="AlphaFoldDB" id="A0A811MI34"/>
<comment type="subunit">
    <text evidence="3">Binds to multiple calmodulin (CaM) in the presence of Ca(2+) and CaM-like proteins.</text>
</comment>
<comment type="similarity">
    <text evidence="2">Belongs to the IQD family.</text>
</comment>
<dbReference type="GO" id="GO:0005516">
    <property type="term" value="F:calmodulin binding"/>
    <property type="evidence" value="ECO:0007669"/>
    <property type="project" value="UniProtKB-KW"/>
</dbReference>
<dbReference type="SMART" id="SM00015">
    <property type="entry name" value="IQ"/>
    <property type="match status" value="2"/>
</dbReference>
<sequence length="422" mass="45415">MGKAGRWLKSILAGRKDKALQQYQQQQGDATPLPAAASSPREKKRWSFRRPAPTPQGKVNNAAPSPLPSARELDQSEHAVAAAVARLTAAEESHLPVSCRPVEDAAAARIQATFRGYLARKALCALRGLVKLQALVRGQLVRRQATATLRRMQALVDAQSRLRAQRARMLDTDHATPAAYQRRSPQHPVPRRRSSYEVTDRSPSGEEHVKIVEMDVGEQARRGRSSCSAAATESRERRLAEYYHGDGGGVGQCSPAAFFGAELSLPRAYSGHFEDVFAFDPAATARSSPYVAPYDAAVAAACDGYGVVPSYMANTESSRAKARSQSAPRQRTNAAALERQPSSDRQPSSMRRGQGAPRKMQRSSSHISVPAAAACGYGYGYGYGYQHAQPWAGVRLDRSSASVVGSECGSTSSVLTAATVGY</sequence>
<gene>
    <name evidence="6" type="ORF">NCGR_LOCUS2993</name>
</gene>
<feature type="region of interest" description="Disordered" evidence="4">
    <location>
        <begin position="171"/>
        <end position="204"/>
    </location>
</feature>
<keyword evidence="1" id="KW-0112">Calmodulin-binding</keyword>
<feature type="compositionally biased region" description="Polar residues" evidence="4">
    <location>
        <begin position="317"/>
        <end position="333"/>
    </location>
</feature>
<feature type="domain" description="DUF4005" evidence="5">
    <location>
        <begin position="300"/>
        <end position="350"/>
    </location>
</feature>
<dbReference type="InterPro" id="IPR000048">
    <property type="entry name" value="IQ_motif_EF-hand-BS"/>
</dbReference>